<evidence type="ECO:0000256" key="2">
    <source>
        <dbReference type="ARBA" id="ARBA00022598"/>
    </source>
</evidence>
<dbReference type="InterPro" id="IPR012340">
    <property type="entry name" value="NA-bd_OB-fold"/>
</dbReference>
<dbReference type="CDD" id="cd07970">
    <property type="entry name" value="OBF_DNA_ligase_LigC"/>
    <property type="match status" value="1"/>
</dbReference>
<comment type="similarity">
    <text evidence="1">Belongs to the ATP-dependent DNA ligase family.</text>
</comment>
<keyword evidence="2 5" id="KW-0436">Ligase</keyword>
<dbReference type="AlphaFoldDB" id="A0AAX3EPE8"/>
<dbReference type="Proteomes" id="UP001163293">
    <property type="component" value="Plasmid unnamed2"/>
</dbReference>
<dbReference type="RefSeq" id="WP_264450137.1">
    <property type="nucleotide sequence ID" value="NZ_CP101187.1"/>
</dbReference>
<organism evidence="5 6">
    <name type="scientific">Paenarthrobacter ureafaciens</name>
    <dbReference type="NCBI Taxonomy" id="37931"/>
    <lineage>
        <taxon>Bacteria</taxon>
        <taxon>Bacillati</taxon>
        <taxon>Actinomycetota</taxon>
        <taxon>Actinomycetes</taxon>
        <taxon>Micrococcales</taxon>
        <taxon>Micrococcaceae</taxon>
        <taxon>Paenarthrobacter</taxon>
    </lineage>
</organism>
<name>A0AAX3EPE8_PAEUR</name>
<dbReference type="PANTHER" id="PTHR45674:SF4">
    <property type="entry name" value="DNA LIGASE 1"/>
    <property type="match status" value="1"/>
</dbReference>
<dbReference type="Gene3D" id="2.40.50.140">
    <property type="entry name" value="Nucleic acid-binding proteins"/>
    <property type="match status" value="1"/>
</dbReference>
<dbReference type="GO" id="GO:0006310">
    <property type="term" value="P:DNA recombination"/>
    <property type="evidence" value="ECO:0007669"/>
    <property type="project" value="InterPro"/>
</dbReference>
<dbReference type="SUPFAM" id="SSF56091">
    <property type="entry name" value="DNA ligase/mRNA capping enzyme, catalytic domain"/>
    <property type="match status" value="1"/>
</dbReference>
<dbReference type="PANTHER" id="PTHR45674">
    <property type="entry name" value="DNA LIGASE 1/3 FAMILY MEMBER"/>
    <property type="match status" value="1"/>
</dbReference>
<geneLocation type="plasmid" evidence="5 6">
    <name>unnamed2</name>
</geneLocation>
<evidence type="ECO:0000256" key="1">
    <source>
        <dbReference type="ARBA" id="ARBA00007572"/>
    </source>
</evidence>
<dbReference type="InterPro" id="IPR050191">
    <property type="entry name" value="ATP-dep_DNA_ligase"/>
</dbReference>
<proteinExistence type="inferred from homology"/>
<gene>
    <name evidence="5" type="ORF">NL394_22975</name>
</gene>
<keyword evidence="5" id="KW-0614">Plasmid</keyword>
<feature type="domain" description="ATP-dependent DNA ligase family profile" evidence="4">
    <location>
        <begin position="2"/>
        <end position="153"/>
    </location>
</feature>
<protein>
    <submittedName>
        <fullName evidence="5">ATP-dependent DNA ligase</fullName>
    </submittedName>
</protein>
<dbReference type="InterPro" id="IPR012310">
    <property type="entry name" value="DNA_ligase_ATP-dep_cent"/>
</dbReference>
<dbReference type="Pfam" id="PF01068">
    <property type="entry name" value="DNA_ligase_A_M"/>
    <property type="match status" value="1"/>
</dbReference>
<evidence type="ECO:0000313" key="5">
    <source>
        <dbReference type="EMBL" id="UYW00012.1"/>
    </source>
</evidence>
<sequence>MTLWSRQSKELSRLFPELCAAVRAQVPPGVVLDGEAVIWNGDRLDFEALQRRMVSSRAALPAMVRDLPASFAAFDVLAVAGQDIRRVPFTGRRELLEELARDWTAPLNLSPTTTDMEVAKTWLKDLPATGVEGLVFKGGSQPYDGSRSWLKLKTKTTLDAVCAAVIGPITQPQAIIVGLPVDGQLRIVGRSTALSTRVGRELGRQLRPAQPGHPWPEEISDTSLNRFSKDKGPVHLTLVEPIVVEISADVAWTGKSFRHGVAYVRVRPELDPADVELPPHLQNG</sequence>
<evidence type="ECO:0000313" key="6">
    <source>
        <dbReference type="Proteomes" id="UP001163293"/>
    </source>
</evidence>
<reference evidence="5" key="1">
    <citation type="submission" date="2022-07" db="EMBL/GenBank/DDBJ databases">
        <authorList>
            <person name="Wu T."/>
        </authorList>
    </citation>
    <scope>NUCLEOTIDE SEQUENCE</scope>
    <source>
        <strain evidence="5">SD-1</strain>
        <plasmid evidence="5">unnamed2</plasmid>
    </source>
</reference>
<dbReference type="GO" id="GO:0005524">
    <property type="term" value="F:ATP binding"/>
    <property type="evidence" value="ECO:0007669"/>
    <property type="project" value="InterPro"/>
</dbReference>
<dbReference type="GO" id="GO:0006281">
    <property type="term" value="P:DNA repair"/>
    <property type="evidence" value="ECO:0007669"/>
    <property type="project" value="InterPro"/>
</dbReference>
<dbReference type="InterPro" id="IPR044117">
    <property type="entry name" value="OBF_LigC-like"/>
</dbReference>
<dbReference type="GO" id="GO:0003910">
    <property type="term" value="F:DNA ligase (ATP) activity"/>
    <property type="evidence" value="ECO:0007669"/>
    <property type="project" value="UniProtKB-EC"/>
</dbReference>
<evidence type="ECO:0000256" key="3">
    <source>
        <dbReference type="ARBA" id="ARBA00034003"/>
    </source>
</evidence>
<dbReference type="EMBL" id="CP101187">
    <property type="protein sequence ID" value="UYW00012.1"/>
    <property type="molecule type" value="Genomic_DNA"/>
</dbReference>
<accession>A0AAX3EPE8</accession>
<keyword evidence="6" id="KW-1185">Reference proteome</keyword>
<evidence type="ECO:0000259" key="4">
    <source>
        <dbReference type="Pfam" id="PF01068"/>
    </source>
</evidence>
<dbReference type="Gene3D" id="3.30.470.30">
    <property type="entry name" value="DNA ligase/mRNA capping enzyme"/>
    <property type="match status" value="1"/>
</dbReference>
<comment type="catalytic activity">
    <reaction evidence="3">
        <text>ATP + (deoxyribonucleotide)n-3'-hydroxyl + 5'-phospho-(deoxyribonucleotide)m = (deoxyribonucleotide)n+m + AMP + diphosphate.</text>
        <dbReference type="EC" id="6.5.1.1"/>
    </reaction>
</comment>